<dbReference type="AlphaFoldDB" id="A0AAU8M1E9"/>
<accession>A0AAU8M1E9</accession>
<organism evidence="1">
    <name type="scientific">Candidatus Electrothrix aestuarii</name>
    <dbReference type="NCBI Taxonomy" id="3062594"/>
    <lineage>
        <taxon>Bacteria</taxon>
        <taxon>Pseudomonadati</taxon>
        <taxon>Thermodesulfobacteriota</taxon>
        <taxon>Desulfobulbia</taxon>
        <taxon>Desulfobulbales</taxon>
        <taxon>Desulfobulbaceae</taxon>
        <taxon>Candidatus Electrothrix</taxon>
    </lineage>
</organism>
<gene>
    <name evidence="1" type="ORF">Q3M24_10200</name>
</gene>
<dbReference type="EMBL" id="CP159373">
    <property type="protein sequence ID" value="XCN75076.1"/>
    <property type="molecule type" value="Genomic_DNA"/>
</dbReference>
<sequence length="146" mass="14817">MDPVTTALISGILGGAAGGVASEATGEVVRAYKNLRAMLMEKYGKDSILFRSLLSLEEKPESKNKQEGIAEDVVDCGADKNPEIQVAAKELLDLLKEAQPEAVYNATLNGGGAIAQGKGAVAAGAGGIAVGGNVGSEINMPGSEDD</sequence>
<evidence type="ECO:0000313" key="1">
    <source>
        <dbReference type="EMBL" id="XCN75076.1"/>
    </source>
</evidence>
<proteinExistence type="predicted"/>
<reference evidence="1" key="1">
    <citation type="journal article" date="2024" name="Syst. Appl. Microbiol.">
        <title>First single-strain enrichments of Electrothrix cable bacteria, description of E. aestuarii sp. nov. and E. rattekaaiensis sp. nov., and proposal of a cable bacteria taxonomy following the rules of the SeqCode.</title>
        <authorList>
            <person name="Plum-Jensen L.E."/>
            <person name="Schramm A."/>
            <person name="Marshall I.P.G."/>
        </authorList>
    </citation>
    <scope>NUCLEOTIDE SEQUENCE</scope>
    <source>
        <strain evidence="1">Rat1</strain>
    </source>
</reference>
<protein>
    <submittedName>
        <fullName evidence="1">Uncharacterized protein</fullName>
    </submittedName>
</protein>
<dbReference type="KEGG" id="eaj:Q3M24_10200"/>
<reference evidence="1" key="2">
    <citation type="submission" date="2024-06" db="EMBL/GenBank/DDBJ databases">
        <authorList>
            <person name="Plum-Jensen L.E."/>
            <person name="Schramm A."/>
            <person name="Marshall I.P.G."/>
        </authorList>
    </citation>
    <scope>NUCLEOTIDE SEQUENCE</scope>
    <source>
        <strain evidence="1">Rat1</strain>
    </source>
</reference>
<name>A0AAU8M1E9_9BACT</name>